<comment type="similarity">
    <text evidence="1">Belongs to the PDGF/VEGF growth factor family.</text>
</comment>
<dbReference type="InterPro" id="IPR029034">
    <property type="entry name" value="Cystine-knot_cytokine"/>
</dbReference>
<evidence type="ECO:0000313" key="4">
    <source>
        <dbReference type="EMBL" id="KAG0719048.1"/>
    </source>
</evidence>
<dbReference type="SMART" id="SM00141">
    <property type="entry name" value="PDGF"/>
    <property type="match status" value="1"/>
</dbReference>
<dbReference type="Pfam" id="PF00341">
    <property type="entry name" value="PDGF"/>
    <property type="match status" value="1"/>
</dbReference>
<dbReference type="PROSITE" id="PS50278">
    <property type="entry name" value="PDGF_2"/>
    <property type="match status" value="1"/>
</dbReference>
<protein>
    <recommendedName>
        <fullName evidence="3">Platelet-derived growth factor (PDGF) family profile domain-containing protein</fullName>
    </recommendedName>
</protein>
<dbReference type="GO" id="GO:0008083">
    <property type="term" value="F:growth factor activity"/>
    <property type="evidence" value="ECO:0007669"/>
    <property type="project" value="UniProtKB-KW"/>
</dbReference>
<dbReference type="EMBL" id="JACEEZ010015127">
    <property type="protein sequence ID" value="KAG0719048.1"/>
    <property type="molecule type" value="Genomic_DNA"/>
</dbReference>
<comment type="caution">
    <text evidence="4">The sequence shown here is derived from an EMBL/GenBank/DDBJ whole genome shotgun (WGS) entry which is preliminary data.</text>
</comment>
<dbReference type="AlphaFoldDB" id="A0A8J4Y0W8"/>
<proteinExistence type="inferred from homology"/>
<dbReference type="GO" id="GO:0035099">
    <property type="term" value="P:hemocyte migration"/>
    <property type="evidence" value="ECO:0007669"/>
    <property type="project" value="TreeGrafter"/>
</dbReference>
<evidence type="ECO:0000313" key="5">
    <source>
        <dbReference type="Proteomes" id="UP000770661"/>
    </source>
</evidence>
<keyword evidence="1" id="KW-0339">Growth factor</keyword>
<evidence type="ECO:0000256" key="2">
    <source>
        <dbReference type="SAM" id="SignalP"/>
    </source>
</evidence>
<dbReference type="PANTHER" id="PTHR21719:SF1">
    <property type="entry name" value="FI06402P-RELATED"/>
    <property type="match status" value="1"/>
</dbReference>
<evidence type="ECO:0000259" key="3">
    <source>
        <dbReference type="PROSITE" id="PS50278"/>
    </source>
</evidence>
<organism evidence="4 5">
    <name type="scientific">Chionoecetes opilio</name>
    <name type="common">Atlantic snow crab</name>
    <name type="synonym">Cancer opilio</name>
    <dbReference type="NCBI Taxonomy" id="41210"/>
    <lineage>
        <taxon>Eukaryota</taxon>
        <taxon>Metazoa</taxon>
        <taxon>Ecdysozoa</taxon>
        <taxon>Arthropoda</taxon>
        <taxon>Crustacea</taxon>
        <taxon>Multicrustacea</taxon>
        <taxon>Malacostraca</taxon>
        <taxon>Eumalacostraca</taxon>
        <taxon>Eucarida</taxon>
        <taxon>Decapoda</taxon>
        <taxon>Pleocyemata</taxon>
        <taxon>Brachyura</taxon>
        <taxon>Eubrachyura</taxon>
        <taxon>Majoidea</taxon>
        <taxon>Majidae</taxon>
        <taxon>Chionoecetes</taxon>
    </lineage>
</organism>
<sequence>MVWTWLTVVVLGVVTTVANVVQGIDHHHQHPLNRLNMMVDKVESSIWEKKQRLGGAHIYHPNQHEWDEGEVSIVESAMEEQATHPEDMQDYVNNAPWTRRTKHSPAVHIINMQLINLVAANAQRVKTKGRCEEPRQRCEAIRSPEHPADTAFLPRCALLHRCAEDTGCCLTDDHICAAEDTENVELYFYAVGDMSATIEKMTFVNHTRCSCQSRNIVPSCKCPRYYSPKSVEGQCTCDCDIGRSKCRRFKKGRRYFSQTDVRCISSGECVEPTCEYGPFLTRQRRCTKRRERERYITSRK</sequence>
<gene>
    <name evidence="4" type="ORF">GWK47_051295</name>
</gene>
<feature type="signal peptide" evidence="2">
    <location>
        <begin position="1"/>
        <end position="18"/>
    </location>
</feature>
<dbReference type="InterPro" id="IPR000072">
    <property type="entry name" value="PDGF/VEGF_dom"/>
</dbReference>
<keyword evidence="5" id="KW-1185">Reference proteome</keyword>
<dbReference type="Proteomes" id="UP000770661">
    <property type="component" value="Unassembled WGS sequence"/>
</dbReference>
<dbReference type="Gene3D" id="2.10.90.10">
    <property type="entry name" value="Cystine-knot cytokines"/>
    <property type="match status" value="1"/>
</dbReference>
<dbReference type="PANTHER" id="PTHR21719">
    <property type="entry name" value="FI06402P-RELATED"/>
    <property type="match status" value="1"/>
</dbReference>
<reference evidence="4" key="1">
    <citation type="submission" date="2020-07" db="EMBL/GenBank/DDBJ databases">
        <title>The High-quality genome of the commercially important snow crab, Chionoecetes opilio.</title>
        <authorList>
            <person name="Jeong J.-H."/>
            <person name="Ryu S."/>
        </authorList>
    </citation>
    <scope>NUCLEOTIDE SEQUENCE</scope>
    <source>
        <strain evidence="4">MADBK_172401_WGS</strain>
        <tissue evidence="4">Digestive gland</tissue>
    </source>
</reference>
<feature type="domain" description="Platelet-derived growth factor (PDGF) family profile" evidence="3">
    <location>
        <begin position="118"/>
        <end position="216"/>
    </location>
</feature>
<feature type="chain" id="PRO_5035174366" description="Platelet-derived growth factor (PDGF) family profile domain-containing protein" evidence="2">
    <location>
        <begin position="19"/>
        <end position="300"/>
    </location>
</feature>
<evidence type="ECO:0000256" key="1">
    <source>
        <dbReference type="RuleBase" id="RU003818"/>
    </source>
</evidence>
<dbReference type="OrthoDB" id="6370328at2759"/>
<accession>A0A8J4Y0W8</accession>
<dbReference type="SUPFAM" id="SSF57501">
    <property type="entry name" value="Cystine-knot cytokines"/>
    <property type="match status" value="1"/>
</dbReference>
<name>A0A8J4Y0W8_CHIOP</name>
<dbReference type="GO" id="GO:0016020">
    <property type="term" value="C:membrane"/>
    <property type="evidence" value="ECO:0007669"/>
    <property type="project" value="InterPro"/>
</dbReference>
<keyword evidence="2" id="KW-0732">Signal</keyword>